<dbReference type="Pfam" id="PF04437">
    <property type="entry name" value="RINT1_TIP1"/>
    <property type="match status" value="1"/>
</dbReference>
<dbReference type="OrthoDB" id="2189254at2759"/>
<dbReference type="PANTHER" id="PTHR13520">
    <property type="entry name" value="RAD50-INTERACTING PROTEIN 1 RINT-1"/>
    <property type="match status" value="1"/>
</dbReference>
<dbReference type="Gene3D" id="1.20.58.670">
    <property type="entry name" value="Dsl1p vesicle tethering complex, Tip20p subunit, domain D"/>
    <property type="match status" value="1"/>
</dbReference>
<dbReference type="GO" id="GO:0060628">
    <property type="term" value="P:regulation of ER to Golgi vesicle-mediated transport"/>
    <property type="evidence" value="ECO:0007669"/>
    <property type="project" value="TreeGrafter"/>
</dbReference>
<dbReference type="GO" id="GO:0006888">
    <property type="term" value="P:endoplasmic reticulum to Golgi vesicle-mediated transport"/>
    <property type="evidence" value="ECO:0007669"/>
    <property type="project" value="InterPro"/>
</dbReference>
<protein>
    <recommendedName>
        <fullName evidence="4">RINT-1 family protein</fullName>
    </recommendedName>
</protein>
<dbReference type="PANTHER" id="PTHR13520:SF0">
    <property type="entry name" value="RAD50-INTERACTING PROTEIN 1"/>
    <property type="match status" value="1"/>
</dbReference>
<evidence type="ECO:0008006" key="4">
    <source>
        <dbReference type="Google" id="ProtNLM"/>
    </source>
</evidence>
<evidence type="ECO:0000313" key="3">
    <source>
        <dbReference type="Proteomes" id="UP000799302"/>
    </source>
</evidence>
<gene>
    <name evidence="2" type="ORF">BT63DRAFT_375958</name>
</gene>
<dbReference type="AlphaFoldDB" id="A0A6A6U6J6"/>
<dbReference type="Gene3D" id="1.20.58.1420">
    <property type="entry name" value="Dsl1p vesicle tethering complex, Tip20p subunit, domain B"/>
    <property type="match status" value="1"/>
</dbReference>
<feature type="coiled-coil region" evidence="1">
    <location>
        <begin position="30"/>
        <end position="64"/>
    </location>
</feature>
<dbReference type="GO" id="GO:0070939">
    <property type="term" value="C:Dsl1/NZR complex"/>
    <property type="evidence" value="ECO:0007669"/>
    <property type="project" value="InterPro"/>
</dbReference>
<evidence type="ECO:0000313" key="2">
    <source>
        <dbReference type="EMBL" id="KAF2666574.1"/>
    </source>
</evidence>
<dbReference type="Proteomes" id="UP000799302">
    <property type="component" value="Unassembled WGS sequence"/>
</dbReference>
<reference evidence="2" key="1">
    <citation type="journal article" date="2020" name="Stud. Mycol.">
        <title>101 Dothideomycetes genomes: a test case for predicting lifestyles and emergence of pathogens.</title>
        <authorList>
            <person name="Haridas S."/>
            <person name="Albert R."/>
            <person name="Binder M."/>
            <person name="Bloem J."/>
            <person name="Labutti K."/>
            <person name="Salamov A."/>
            <person name="Andreopoulos B."/>
            <person name="Baker S."/>
            <person name="Barry K."/>
            <person name="Bills G."/>
            <person name="Bluhm B."/>
            <person name="Cannon C."/>
            <person name="Castanera R."/>
            <person name="Culley D."/>
            <person name="Daum C."/>
            <person name="Ezra D."/>
            <person name="Gonzalez J."/>
            <person name="Henrissat B."/>
            <person name="Kuo A."/>
            <person name="Liang C."/>
            <person name="Lipzen A."/>
            <person name="Lutzoni F."/>
            <person name="Magnuson J."/>
            <person name="Mondo S."/>
            <person name="Nolan M."/>
            <person name="Ohm R."/>
            <person name="Pangilinan J."/>
            <person name="Park H.-J."/>
            <person name="Ramirez L."/>
            <person name="Alfaro M."/>
            <person name="Sun H."/>
            <person name="Tritt A."/>
            <person name="Yoshinaga Y."/>
            <person name="Zwiers L.-H."/>
            <person name="Turgeon B."/>
            <person name="Goodwin S."/>
            <person name="Spatafora J."/>
            <person name="Crous P."/>
            <person name="Grigoriev I."/>
        </authorList>
    </citation>
    <scope>NUCLEOTIDE SEQUENCE</scope>
    <source>
        <strain evidence="2">CBS 115976</strain>
    </source>
</reference>
<keyword evidence="1" id="KW-0175">Coiled coil</keyword>
<sequence length="810" mass="90534">MAQVTDARVGDYLDDKLQSLADLESLDSLLLSVRNQQSLLKSQLESAQKELKEAKQESVRHGTTLNASVKAFNKEQADIDRQLMLITQSDTSDEAAQKFEASMDKLNKLSVAKEYVRLLQDVDTLSDDCISHLGSSDADALESYSRIRKLLSELEDLQVTAEGAAPHLVDHTKSKTLYLREQLEKAYSRQFEDILKEISWPNPDGAVSESQHERFARAVSKLLELQLPELEKQEKLNDGSRAVEPLVLFPFKVMIKPLELGFRYHFEGDRPTNRLERPEFFLSHVTERILAKYIDFVEHYVQPVLLEKFRGTDLALNYAYIDSCSAFITSLLPMVRNKIYSVLPQVLKQPPLLSHLIHEVTKFDTELRNEWQYDGGSRGLVWHGLAYEVLSKDDVFVQWLKVEKDFALSRYQEIVDASDSFDLDFDSLGAGKTKPSKAAIRVNDLLEATTDNYKELVSFSQKLRFLIDIQIAIFDLFHERLTEALGAYISRTSTIGRTSREEQAKLQGIEGLERLGRVFGSADYLERAMRDWNDDVFFLEMWSELQHRASLGASNAIVAGNLTIAQVAARTSSTINNDEGDQAQYEEGALFDETAAAYMRLRTRTESIMTDLLTNNVRQALGPYSRINPWASLSPASTQANDGPLPPNAELDGLMQSLRSLLSYLVRAVGTAPLRRLAKQTLQAMETVIFDQVILGHSFSGAGTAQLAADNSALLGLVSKYLDAGTIDIGLGRLSQAIRLLSIPIKASKAPEESEDDAENPADVGLFEVGKRLFEGSGEDAKKLLDDLGLDRLSVGEARKILAKRVELGS</sequence>
<dbReference type="EMBL" id="MU004238">
    <property type="protein sequence ID" value="KAF2666574.1"/>
    <property type="molecule type" value="Genomic_DNA"/>
</dbReference>
<organism evidence="2 3">
    <name type="scientific">Microthyrium microscopicum</name>
    <dbReference type="NCBI Taxonomy" id="703497"/>
    <lineage>
        <taxon>Eukaryota</taxon>
        <taxon>Fungi</taxon>
        <taxon>Dikarya</taxon>
        <taxon>Ascomycota</taxon>
        <taxon>Pezizomycotina</taxon>
        <taxon>Dothideomycetes</taxon>
        <taxon>Dothideomycetes incertae sedis</taxon>
        <taxon>Microthyriales</taxon>
        <taxon>Microthyriaceae</taxon>
        <taxon>Microthyrium</taxon>
    </lineage>
</organism>
<dbReference type="InterPro" id="IPR042044">
    <property type="entry name" value="EXOC6PINT-1/Sec15/Tip20_C_dom2"/>
</dbReference>
<dbReference type="GO" id="GO:0006890">
    <property type="term" value="P:retrograde vesicle-mediated transport, Golgi to endoplasmic reticulum"/>
    <property type="evidence" value="ECO:0007669"/>
    <property type="project" value="InterPro"/>
</dbReference>
<dbReference type="PROSITE" id="PS51386">
    <property type="entry name" value="RINT1_TIP20"/>
    <property type="match status" value="1"/>
</dbReference>
<dbReference type="InterPro" id="IPR042042">
    <property type="entry name" value="Tip20p_domB"/>
</dbReference>
<keyword evidence="3" id="KW-1185">Reference proteome</keyword>
<dbReference type="InterPro" id="IPR007528">
    <property type="entry name" value="RINT1_Tip20"/>
</dbReference>
<name>A0A6A6U6J6_9PEZI</name>
<proteinExistence type="predicted"/>
<evidence type="ECO:0000256" key="1">
    <source>
        <dbReference type="SAM" id="Coils"/>
    </source>
</evidence>
<accession>A0A6A6U6J6</accession>